<keyword evidence="7" id="KW-0131">Cell cycle</keyword>
<comment type="subcellular location">
    <subcellularLocation>
        <location evidence="1">Nucleus</location>
    </subcellularLocation>
</comment>
<dbReference type="eggNOG" id="KOG2300">
    <property type="taxonomic scope" value="Eukaryota"/>
</dbReference>
<evidence type="ECO:0000256" key="4">
    <source>
        <dbReference type="ARBA" id="ARBA00022776"/>
    </source>
</evidence>
<name>A0A0L0FWU3_9EUKA</name>
<dbReference type="AlphaFoldDB" id="A0A0L0FWU3"/>
<dbReference type="SUPFAM" id="SSF48452">
    <property type="entry name" value="TPR-like"/>
    <property type="match status" value="1"/>
</dbReference>
<sequence>MSTPYGSMAPAGPEHQQILFDMAEYFESGQHYTQVAQCLEAGLLVPCAPRVEMCAQMRLGKLYARYAEDSADRALDALQRAWLLAGCVSGMDDVKADVLCTLCEVLVRVGDTHQATSRLRAALAVCPPVHTSAYFRMTLLLVRVKGEQGDMDGALSLIGGAKLSAMSAGLAEIELLLSFSEVHIALTAGNLTATKALLQPIQQRLGEFEQKHAQDKQARVESIPWLVVSHTHYSLLKATYMLQSASYEDAVKTLAALQNNVKRLQALGIAKCSRAFDCGWLEPPALIGVSLVVAVALEVTMGKLIKACKHGHSALAYFQALSTSPMTDTGQEPILDVNGRDRRTVRACMFVLLECLTSATIIQRDLLQAQQHLIVLTNLCDQRPERFAALHSLISQYLYVCGDQPAALMHMQRASRDGIDLEYQTLIAMQVVALSTVPYLPREMRSNSDVHIGLSFAEESRRQLKALPRIQLQRRSNALEAVESLVNGIVSNINIRHLQEARDLYKQCLRVSRRCKLQRLTVQAMIRISAISEALGDNPKTVQDTASSSLSVANKMGDVELSIEAFKCLENASNRISDVSDEPLAAYTQSIAALIEKHRSAVSSALAHTERHRLLHSWDLT</sequence>
<dbReference type="GO" id="GO:0007064">
    <property type="term" value="P:mitotic sister chromatid cohesion"/>
    <property type="evidence" value="ECO:0007669"/>
    <property type="project" value="InterPro"/>
</dbReference>
<organism evidence="8 9">
    <name type="scientific">Sphaeroforma arctica JP610</name>
    <dbReference type="NCBI Taxonomy" id="667725"/>
    <lineage>
        <taxon>Eukaryota</taxon>
        <taxon>Ichthyosporea</taxon>
        <taxon>Ichthyophonida</taxon>
        <taxon>Sphaeroforma</taxon>
    </lineage>
</organism>
<keyword evidence="3" id="KW-0132">Cell division</keyword>
<reference evidence="8 9" key="1">
    <citation type="submission" date="2011-02" db="EMBL/GenBank/DDBJ databases">
        <title>The Genome Sequence of Sphaeroforma arctica JP610.</title>
        <authorList>
            <consortium name="The Broad Institute Genome Sequencing Platform"/>
            <person name="Russ C."/>
            <person name="Cuomo C."/>
            <person name="Young S.K."/>
            <person name="Zeng Q."/>
            <person name="Gargeya S."/>
            <person name="Alvarado L."/>
            <person name="Berlin A."/>
            <person name="Chapman S.B."/>
            <person name="Chen Z."/>
            <person name="Freedman E."/>
            <person name="Gellesch M."/>
            <person name="Goldberg J."/>
            <person name="Griggs A."/>
            <person name="Gujja S."/>
            <person name="Heilman E."/>
            <person name="Heiman D."/>
            <person name="Howarth C."/>
            <person name="Mehta T."/>
            <person name="Neiman D."/>
            <person name="Pearson M."/>
            <person name="Roberts A."/>
            <person name="Saif S."/>
            <person name="Shea T."/>
            <person name="Shenoy N."/>
            <person name="Sisk P."/>
            <person name="Stolte C."/>
            <person name="Sykes S."/>
            <person name="White J."/>
            <person name="Yandava C."/>
            <person name="Burger G."/>
            <person name="Gray M.W."/>
            <person name="Holland P.W.H."/>
            <person name="King N."/>
            <person name="Lang F.B.F."/>
            <person name="Roger A.J."/>
            <person name="Ruiz-Trillo I."/>
            <person name="Haas B."/>
            <person name="Nusbaum C."/>
            <person name="Birren B."/>
        </authorList>
    </citation>
    <scope>NUCLEOTIDE SEQUENCE [LARGE SCALE GENOMIC DNA]</scope>
    <source>
        <strain evidence="8 9">JP610</strain>
    </source>
</reference>
<evidence type="ECO:0008006" key="10">
    <source>
        <dbReference type="Google" id="ProtNLM"/>
    </source>
</evidence>
<dbReference type="InterPro" id="IPR011990">
    <property type="entry name" value="TPR-like_helical_dom_sf"/>
</dbReference>
<dbReference type="InterPro" id="IPR019440">
    <property type="entry name" value="MAU2"/>
</dbReference>
<gene>
    <name evidence="8" type="ORF">SARC_07216</name>
</gene>
<dbReference type="GO" id="GO:0051301">
    <property type="term" value="P:cell division"/>
    <property type="evidence" value="ECO:0007669"/>
    <property type="project" value="UniProtKB-KW"/>
</dbReference>
<evidence type="ECO:0000256" key="5">
    <source>
        <dbReference type="ARBA" id="ARBA00022829"/>
    </source>
</evidence>
<keyword evidence="5" id="KW-0159">Chromosome partition</keyword>
<evidence type="ECO:0000313" key="9">
    <source>
        <dbReference type="Proteomes" id="UP000054560"/>
    </source>
</evidence>
<dbReference type="GO" id="GO:0005634">
    <property type="term" value="C:nucleus"/>
    <property type="evidence" value="ECO:0007669"/>
    <property type="project" value="UniProtKB-SubCell"/>
</dbReference>
<dbReference type="RefSeq" id="XP_014154330.1">
    <property type="nucleotide sequence ID" value="XM_014298855.1"/>
</dbReference>
<evidence type="ECO:0000256" key="6">
    <source>
        <dbReference type="ARBA" id="ARBA00023242"/>
    </source>
</evidence>
<dbReference type="PANTHER" id="PTHR21394">
    <property type="entry name" value="MAU2 CHROMATID COHESION FACTOR HOMOLOG"/>
    <property type="match status" value="1"/>
</dbReference>
<protein>
    <recommendedName>
        <fullName evidence="10">Anaphase-promoting complex subunit 5</fullName>
    </recommendedName>
</protein>
<evidence type="ECO:0000256" key="1">
    <source>
        <dbReference type="ARBA" id="ARBA00004123"/>
    </source>
</evidence>
<comment type="similarity">
    <text evidence="2">Belongs to the SCC4/mau-2 family.</text>
</comment>
<evidence type="ECO:0000256" key="3">
    <source>
        <dbReference type="ARBA" id="ARBA00022618"/>
    </source>
</evidence>
<evidence type="ECO:0000313" key="8">
    <source>
        <dbReference type="EMBL" id="KNC80428.1"/>
    </source>
</evidence>
<keyword evidence="9" id="KW-1185">Reference proteome</keyword>
<dbReference type="EMBL" id="KQ242153">
    <property type="protein sequence ID" value="KNC80428.1"/>
    <property type="molecule type" value="Genomic_DNA"/>
</dbReference>
<dbReference type="Gene3D" id="1.25.40.10">
    <property type="entry name" value="Tetratricopeptide repeat domain"/>
    <property type="match status" value="1"/>
</dbReference>
<proteinExistence type="inferred from homology"/>
<dbReference type="Proteomes" id="UP000054560">
    <property type="component" value="Unassembled WGS sequence"/>
</dbReference>
<dbReference type="GeneID" id="25907720"/>
<dbReference type="STRING" id="667725.A0A0L0FWU3"/>
<dbReference type="GO" id="GO:0007059">
    <property type="term" value="P:chromosome segregation"/>
    <property type="evidence" value="ECO:0007669"/>
    <property type="project" value="UniProtKB-KW"/>
</dbReference>
<keyword evidence="6" id="KW-0539">Nucleus</keyword>
<evidence type="ECO:0000256" key="2">
    <source>
        <dbReference type="ARBA" id="ARBA00008585"/>
    </source>
</evidence>
<accession>A0A0L0FWU3</accession>
<evidence type="ECO:0000256" key="7">
    <source>
        <dbReference type="ARBA" id="ARBA00023306"/>
    </source>
</evidence>
<keyword evidence="4" id="KW-0498">Mitosis</keyword>